<evidence type="ECO:0000256" key="1">
    <source>
        <dbReference type="SAM" id="Coils"/>
    </source>
</evidence>
<keyword evidence="1" id="KW-0175">Coiled coil</keyword>
<accession>A0A2I7R0K0</accession>
<evidence type="ECO:0000313" key="3">
    <source>
        <dbReference type="Proteomes" id="UP000259765"/>
    </source>
</evidence>
<sequence>MAQEVQFAEITDGCPEGQGVFDQLMKSIKAHLKEEYDAQRIRGSEYTQVYLNSLQTAMGQSIQWQLGAQIAENQALLIEKQIENAEKQNLLLEEQRQLLIAQTAQVVQATANAVLEADNIPKQGDVLDAQEEQILKQVEVATSQARNTEYQTDSVLPAQVAILDQKLITESAQTQDSTSQGVVEGVIGKQKVLYTNQADGFIRDSEQKASRIVSDLWGISVSADVDGAVIPDEINKTNMDQMLAKLKAEANLP</sequence>
<gene>
    <name evidence="2" type="ORF">NVP1097O_25</name>
</gene>
<protein>
    <submittedName>
        <fullName evidence="2">Coil containing protein</fullName>
    </submittedName>
</protein>
<feature type="coiled-coil region" evidence="1">
    <location>
        <begin position="68"/>
        <end position="102"/>
    </location>
</feature>
<dbReference type="Proteomes" id="UP000259765">
    <property type="component" value="Segment"/>
</dbReference>
<reference evidence="2 3" key="1">
    <citation type="submission" date="2017-11" db="EMBL/GenBank/DDBJ databases">
        <title>A major lineage of nontailed dsDNA viruses as unrecognized killers of marine bacteria.</title>
        <authorList>
            <person name="Kauffman K.M."/>
            <person name="Hussain F.A."/>
            <person name="Yang J."/>
            <person name="Arevalo P."/>
            <person name="Brown J.M."/>
            <person name="Chang W.K."/>
            <person name="VanInsberghe D."/>
            <person name="Elsherbini J."/>
            <person name="Cutler M.B."/>
            <person name="Kelly L."/>
            <person name="Polz M.F."/>
        </authorList>
    </citation>
    <scope>NUCLEOTIDE SEQUENCE [LARGE SCALE GENOMIC DNA]</scope>
</reference>
<name>A0A2I7R0K0_9CAUD</name>
<evidence type="ECO:0000313" key="2">
    <source>
        <dbReference type="EMBL" id="AUR87171.1"/>
    </source>
</evidence>
<organism evidence="2 3">
    <name type="scientific">Vibrio phage 1.097.O._10N.286.49.B3</name>
    <dbReference type="NCBI Taxonomy" id="1881383"/>
    <lineage>
        <taxon>Viruses</taxon>
        <taxon>Duplodnaviria</taxon>
        <taxon>Heunggongvirae</taxon>
        <taxon>Uroviricota</taxon>
        <taxon>Caudoviricetes</taxon>
        <taxon>Schitoviridae</taxon>
        <taxon>Pontosvirinae</taxon>
        <taxon>Dorisvirus</taxon>
        <taxon>Dorisvirus 49B3</taxon>
    </lineage>
</organism>
<dbReference type="EMBL" id="MG592470">
    <property type="protein sequence ID" value="AUR87171.1"/>
    <property type="molecule type" value="Genomic_DNA"/>
</dbReference>
<keyword evidence="3" id="KW-1185">Reference proteome</keyword>
<proteinExistence type="predicted"/>